<sequence length="151" mass="17074">MEGEAIVILLAEDEPAHAEIVRRTLEQSRIANRLIHVSDGQQALDYLYRRPPFAEPQQAPRPGLILLDLRMPRVDGLEVLERVKSDPALANIPVVVLTTSAAESDLLQAYDRHANSYVVKPVDFAKFTTLMETLGYYWLIWNRVPQGDPRA</sequence>
<dbReference type="InterPro" id="IPR052893">
    <property type="entry name" value="TCS_response_regulator"/>
</dbReference>
<evidence type="ECO:0000259" key="2">
    <source>
        <dbReference type="PROSITE" id="PS50110"/>
    </source>
</evidence>
<dbReference type="SMART" id="SM00448">
    <property type="entry name" value="REC"/>
    <property type="match status" value="1"/>
</dbReference>
<keyword evidence="1" id="KW-0597">Phosphoprotein</keyword>
<dbReference type="InterPro" id="IPR001789">
    <property type="entry name" value="Sig_transdc_resp-reg_receiver"/>
</dbReference>
<dbReference type="InterPro" id="IPR011006">
    <property type="entry name" value="CheY-like_superfamily"/>
</dbReference>
<dbReference type="Pfam" id="PF00072">
    <property type="entry name" value="Response_reg"/>
    <property type="match status" value="1"/>
</dbReference>
<feature type="modified residue" description="4-aspartylphosphate" evidence="1">
    <location>
        <position position="68"/>
    </location>
</feature>
<evidence type="ECO:0000256" key="1">
    <source>
        <dbReference type="PROSITE-ProRule" id="PRU00169"/>
    </source>
</evidence>
<dbReference type="AlphaFoldDB" id="A0A1G7CAA5"/>
<dbReference type="PANTHER" id="PTHR44520">
    <property type="entry name" value="RESPONSE REGULATOR RCP1-RELATED"/>
    <property type="match status" value="1"/>
</dbReference>
<organism evidence="3 4">
    <name type="scientific">Desulfuromonas thiophila</name>
    <dbReference type="NCBI Taxonomy" id="57664"/>
    <lineage>
        <taxon>Bacteria</taxon>
        <taxon>Pseudomonadati</taxon>
        <taxon>Thermodesulfobacteriota</taxon>
        <taxon>Desulfuromonadia</taxon>
        <taxon>Desulfuromonadales</taxon>
        <taxon>Desulfuromonadaceae</taxon>
        <taxon>Desulfuromonas</taxon>
    </lineage>
</organism>
<gene>
    <name evidence="3" type="ORF">SAMN05661003_10912</name>
</gene>
<dbReference type="SUPFAM" id="SSF52172">
    <property type="entry name" value="CheY-like"/>
    <property type="match status" value="1"/>
</dbReference>
<dbReference type="PANTHER" id="PTHR44520:SF2">
    <property type="entry name" value="RESPONSE REGULATOR RCP1"/>
    <property type="match status" value="1"/>
</dbReference>
<reference evidence="4" key="1">
    <citation type="submission" date="2016-10" db="EMBL/GenBank/DDBJ databases">
        <authorList>
            <person name="Varghese N."/>
            <person name="Submissions S."/>
        </authorList>
    </citation>
    <scope>NUCLEOTIDE SEQUENCE [LARGE SCALE GENOMIC DNA]</scope>
    <source>
        <strain evidence="4">DSM 8987</strain>
    </source>
</reference>
<feature type="domain" description="Response regulatory" evidence="2">
    <location>
        <begin position="7"/>
        <end position="135"/>
    </location>
</feature>
<protein>
    <submittedName>
        <fullName evidence="3">Response regulator receiver domain-containing protein</fullName>
    </submittedName>
</protein>
<dbReference type="CDD" id="cd17557">
    <property type="entry name" value="REC_Rcp-like"/>
    <property type="match status" value="1"/>
</dbReference>
<dbReference type="STRING" id="57664.SAMN05661003_10912"/>
<keyword evidence="4" id="KW-1185">Reference proteome</keyword>
<evidence type="ECO:0000313" key="3">
    <source>
        <dbReference type="EMBL" id="SDE36259.1"/>
    </source>
</evidence>
<accession>A0A1G7CAA5</accession>
<dbReference type="PROSITE" id="PS50110">
    <property type="entry name" value="RESPONSE_REGULATORY"/>
    <property type="match status" value="1"/>
</dbReference>
<dbReference type="Proteomes" id="UP000243205">
    <property type="component" value="Unassembled WGS sequence"/>
</dbReference>
<dbReference type="Gene3D" id="3.40.50.2300">
    <property type="match status" value="1"/>
</dbReference>
<dbReference type="RefSeq" id="WP_092078529.1">
    <property type="nucleotide sequence ID" value="NZ_CALFZY010000008.1"/>
</dbReference>
<dbReference type="GO" id="GO:0000160">
    <property type="term" value="P:phosphorelay signal transduction system"/>
    <property type="evidence" value="ECO:0007669"/>
    <property type="project" value="InterPro"/>
</dbReference>
<name>A0A1G7CAA5_9BACT</name>
<evidence type="ECO:0000313" key="4">
    <source>
        <dbReference type="Proteomes" id="UP000243205"/>
    </source>
</evidence>
<proteinExistence type="predicted"/>
<dbReference type="EMBL" id="FNAQ01000009">
    <property type="protein sequence ID" value="SDE36259.1"/>
    <property type="molecule type" value="Genomic_DNA"/>
</dbReference>
<dbReference type="OrthoDB" id="9793549at2"/>